<sequence>MGKNVHAHICGICDQTKDEGIFLYQLYICEDCESKIISTSPKDENYQFYVERLRAINQSFYTI</sequence>
<organism evidence="1 2">
    <name type="scientific">Gracilibacillus salitolerans</name>
    <dbReference type="NCBI Taxonomy" id="2663022"/>
    <lineage>
        <taxon>Bacteria</taxon>
        <taxon>Bacillati</taxon>
        <taxon>Bacillota</taxon>
        <taxon>Bacilli</taxon>
        <taxon>Bacillales</taxon>
        <taxon>Bacillaceae</taxon>
        <taxon>Gracilibacillus</taxon>
    </lineage>
</organism>
<dbReference type="KEGG" id="grc:GI584_00365"/>
<dbReference type="Pfam" id="PF10764">
    <property type="entry name" value="Gin"/>
    <property type="match status" value="1"/>
</dbReference>
<evidence type="ECO:0000313" key="2">
    <source>
        <dbReference type="Proteomes" id="UP000339690"/>
    </source>
</evidence>
<protein>
    <submittedName>
        <fullName evidence="1">Sigma-G inhibitor, Gin</fullName>
    </submittedName>
</protein>
<proteinExistence type="predicted"/>
<dbReference type="EMBL" id="CP045915">
    <property type="protein sequence ID" value="QGH32625.1"/>
    <property type="molecule type" value="Genomic_DNA"/>
</dbReference>
<name>A0A5Q2TDE6_9BACI</name>
<keyword evidence="2" id="KW-1185">Reference proteome</keyword>
<gene>
    <name evidence="1" type="ORF">GI584_00365</name>
</gene>
<dbReference type="Proteomes" id="UP000339690">
    <property type="component" value="Chromosome"/>
</dbReference>
<dbReference type="AlphaFoldDB" id="A0A5Q2TDE6"/>
<dbReference type="RefSeq" id="WP_100358351.1">
    <property type="nucleotide sequence ID" value="NZ_CP045915.1"/>
</dbReference>
<accession>A0A5Q2TDE6</accession>
<dbReference type="InterPro" id="IPR019700">
    <property type="entry name" value="Sigma-G_inhibitor_Gin"/>
</dbReference>
<evidence type="ECO:0000313" key="1">
    <source>
        <dbReference type="EMBL" id="QGH32625.1"/>
    </source>
</evidence>
<reference evidence="1 2" key="1">
    <citation type="submission" date="2019-11" db="EMBL/GenBank/DDBJ databases">
        <title>Gracilibacillus salitolerans sp. nov., a moderate halophile isolated from a saline soil in northwest China.</title>
        <authorList>
            <person name="Gan L."/>
        </authorList>
    </citation>
    <scope>NUCLEOTIDE SEQUENCE [LARGE SCALE GENOMIC DNA]</scope>
    <source>
        <strain evidence="1 2">SCU50</strain>
    </source>
</reference>